<keyword evidence="2" id="KW-0732">Signal</keyword>
<evidence type="ECO:0008006" key="5">
    <source>
        <dbReference type="Google" id="ProtNLM"/>
    </source>
</evidence>
<evidence type="ECO:0000256" key="2">
    <source>
        <dbReference type="SAM" id="SignalP"/>
    </source>
</evidence>
<proteinExistence type="predicted"/>
<dbReference type="Gene3D" id="1.25.40.10">
    <property type="entry name" value="Tetratricopeptide repeat domain"/>
    <property type="match status" value="2"/>
</dbReference>
<dbReference type="SUPFAM" id="SSF48452">
    <property type="entry name" value="TPR-like"/>
    <property type="match status" value="1"/>
</dbReference>
<keyword evidence="1" id="KW-0175">Coiled coil</keyword>
<evidence type="ECO:0000256" key="1">
    <source>
        <dbReference type="SAM" id="Coils"/>
    </source>
</evidence>
<evidence type="ECO:0000313" key="4">
    <source>
        <dbReference type="Proteomes" id="UP001223547"/>
    </source>
</evidence>
<feature type="coiled-coil region" evidence="1">
    <location>
        <begin position="480"/>
        <end position="507"/>
    </location>
</feature>
<evidence type="ECO:0000313" key="3">
    <source>
        <dbReference type="EMBL" id="MDK9557712.1"/>
    </source>
</evidence>
<gene>
    <name evidence="3" type="ORF">QQF73_08765</name>
</gene>
<reference evidence="3 4" key="1">
    <citation type="submission" date="2023-05" db="EMBL/GenBank/DDBJ databases">
        <title>Marinobacter albus sp. nov., a marine bacterium isolated from sand in a coastal intertidal zone of huludao.</title>
        <authorList>
            <person name="Deng T."/>
        </authorList>
    </citation>
    <scope>NUCLEOTIDE SEQUENCE [LARGE SCALE GENOMIC DNA]</scope>
    <source>
        <strain evidence="3 4">M216</strain>
    </source>
</reference>
<accession>A0ABT7HCG5</accession>
<dbReference type="EMBL" id="JASSQD010000001">
    <property type="protein sequence ID" value="MDK9557712.1"/>
    <property type="molecule type" value="Genomic_DNA"/>
</dbReference>
<protein>
    <recommendedName>
        <fullName evidence="5">Tetratricopeptide repeat protein</fullName>
    </recommendedName>
</protein>
<name>A0ABT7HCG5_9GAMM</name>
<sequence>MEVTAMMCRTLKASMRAACSLLLFVMAPAGLAATVGVPGELAAGLARYALATDRVAPALGLADSIKGESASFLGAQLLLSSGRTDQGLAELRQVANGQHHRAEAALILGRHLLAGDQPSEAEQWLGKAVRFGFGETRQQASYELAELARRAGRTDRAGRILAGMEEGYWAAVGYLNLSSDYAREDLNPSRALVALRVALAMAEKDGVGERSRHLKSRLLVRAGYLAYQNGEHDKAIGFLDKIPLDSYSTPQALYLHGLALAAKGNHRASMQSWHRAKKYPLAYPGVAEAWIGMGRGFDLSGYLGQAGEAYLAANAAYESERVTLRKLADRIRQQGAYKTLVEDARDSDLEWFLADSRTLTQPRMAYLLEFVEHPDAQKSVRRVADLVQLARTLERQKGDLAVFIQALEDQLATLGTERGGAASTLKKKQESLETALERLAGANLSAEQKRQMRRMSETLSMSAKSLKELGSRIQKRPSVLRQQLREARALKAQTTGLQDQLARLRQQSEERLNRRALDFVAEQDRQMAFSLDKTEQQIAHLYEYLALENLQETKP</sequence>
<dbReference type="Proteomes" id="UP001223547">
    <property type="component" value="Unassembled WGS sequence"/>
</dbReference>
<comment type="caution">
    <text evidence="3">The sequence shown here is derived from an EMBL/GenBank/DDBJ whole genome shotgun (WGS) entry which is preliminary data.</text>
</comment>
<feature type="signal peptide" evidence="2">
    <location>
        <begin position="1"/>
        <end position="32"/>
    </location>
</feature>
<dbReference type="RefSeq" id="WP_285367891.1">
    <property type="nucleotide sequence ID" value="NZ_JASSQD010000001.1"/>
</dbReference>
<organism evidence="3 4">
    <name type="scientific">Marinobacter albus</name>
    <dbReference type="NCBI Taxonomy" id="3030833"/>
    <lineage>
        <taxon>Bacteria</taxon>
        <taxon>Pseudomonadati</taxon>
        <taxon>Pseudomonadota</taxon>
        <taxon>Gammaproteobacteria</taxon>
        <taxon>Pseudomonadales</taxon>
        <taxon>Marinobacteraceae</taxon>
        <taxon>Marinobacter</taxon>
    </lineage>
</organism>
<dbReference type="InterPro" id="IPR011990">
    <property type="entry name" value="TPR-like_helical_dom_sf"/>
</dbReference>
<feature type="chain" id="PRO_5046199389" description="Tetratricopeptide repeat protein" evidence="2">
    <location>
        <begin position="33"/>
        <end position="555"/>
    </location>
</feature>
<keyword evidence="4" id="KW-1185">Reference proteome</keyword>